<proteinExistence type="predicted"/>
<sequence length="11" mass="1274">MHIRVEFVAAT</sequence>
<name>A0A0D9XDY0_9ORYZ</name>
<dbReference type="HOGENOM" id="CLU_3437713_0_0_1"/>
<organism evidence="1 2">
    <name type="scientific">Leersia perrieri</name>
    <dbReference type="NCBI Taxonomy" id="77586"/>
    <lineage>
        <taxon>Eukaryota</taxon>
        <taxon>Viridiplantae</taxon>
        <taxon>Streptophyta</taxon>
        <taxon>Embryophyta</taxon>
        <taxon>Tracheophyta</taxon>
        <taxon>Spermatophyta</taxon>
        <taxon>Magnoliopsida</taxon>
        <taxon>Liliopsida</taxon>
        <taxon>Poales</taxon>
        <taxon>Poaceae</taxon>
        <taxon>BOP clade</taxon>
        <taxon>Oryzoideae</taxon>
        <taxon>Oryzeae</taxon>
        <taxon>Oryzinae</taxon>
        <taxon>Leersia</taxon>
    </lineage>
</organism>
<reference evidence="2" key="2">
    <citation type="submission" date="2013-12" db="EMBL/GenBank/DDBJ databases">
        <authorList>
            <person name="Yu Y."/>
            <person name="Lee S."/>
            <person name="de Baynast K."/>
            <person name="Wissotski M."/>
            <person name="Liu L."/>
            <person name="Talag J."/>
            <person name="Goicoechea J."/>
            <person name="Angelova A."/>
            <person name="Jetty R."/>
            <person name="Kudrna D."/>
            <person name="Golser W."/>
            <person name="Rivera L."/>
            <person name="Zhang J."/>
            <person name="Wing R."/>
        </authorList>
    </citation>
    <scope>NUCLEOTIDE SEQUENCE</scope>
</reference>
<keyword evidence="2" id="KW-1185">Reference proteome</keyword>
<dbReference type="Gramene" id="LPERR09G07720.1">
    <property type="protein sequence ID" value="LPERR09G07720.1"/>
    <property type="gene ID" value="LPERR09G07720"/>
</dbReference>
<evidence type="ECO:0000313" key="2">
    <source>
        <dbReference type="Proteomes" id="UP000032180"/>
    </source>
</evidence>
<reference evidence="1" key="3">
    <citation type="submission" date="2015-04" db="UniProtKB">
        <authorList>
            <consortium name="EnsemblPlants"/>
        </authorList>
    </citation>
    <scope>IDENTIFICATION</scope>
</reference>
<protein>
    <submittedName>
        <fullName evidence="1">Uncharacterized protein</fullName>
    </submittedName>
</protein>
<reference evidence="1 2" key="1">
    <citation type="submission" date="2012-08" db="EMBL/GenBank/DDBJ databases">
        <title>Oryza genome evolution.</title>
        <authorList>
            <person name="Wing R.A."/>
        </authorList>
    </citation>
    <scope>NUCLEOTIDE SEQUENCE</scope>
</reference>
<accession>A0A0D9XDY0</accession>
<dbReference type="Proteomes" id="UP000032180">
    <property type="component" value="Chromosome 9"/>
</dbReference>
<evidence type="ECO:0000313" key="1">
    <source>
        <dbReference type="EnsemblPlants" id="LPERR09G07720.1"/>
    </source>
</evidence>
<dbReference type="EnsemblPlants" id="LPERR09G07720.1">
    <property type="protein sequence ID" value="LPERR09G07720.1"/>
    <property type="gene ID" value="LPERR09G07720"/>
</dbReference>